<evidence type="ECO:0000313" key="2">
    <source>
        <dbReference type="Proteomes" id="UP000029444"/>
    </source>
</evidence>
<dbReference type="EMBL" id="ARXV01000012">
    <property type="protein sequence ID" value="KGD63947.1"/>
    <property type="molecule type" value="Genomic_DNA"/>
</dbReference>
<proteinExistence type="predicted"/>
<reference evidence="1 2" key="1">
    <citation type="submission" date="2012-09" db="EMBL/GenBank/DDBJ databases">
        <title>Genome Sequence of alkane-degrading Bacterium Alcanivorax sp. 19-m-6.</title>
        <authorList>
            <person name="Lai Q."/>
            <person name="Shao Z."/>
        </authorList>
    </citation>
    <scope>NUCLEOTIDE SEQUENCE [LARGE SCALE GENOMIC DNA]</scope>
    <source>
        <strain evidence="1 2">19-m-6</strain>
    </source>
</reference>
<sequence>MLRECSSRGCELIFTGVSPFLTDPSTMDIYRLITLAAVSAWLWGCSSTPAGPYGYTATYLDARAHCDTASPANQENIERFIEFYDQLERVQTTQAIDQIYAEELYFNDTLITLTSRDSLQEHFLKTANQLDTISVSLLDVLHSSPLAGKPDALSSQAVYLLWEMEARFSVLGKQRLSHTLGISQLCFNAAGQVIFHQDFWDSSQGLDQHLPLLGPPTRWLRQHPDQQ</sequence>
<name>A0A095SHC2_9GAMM</name>
<dbReference type="STRING" id="1177154.Y5S_02715"/>
<gene>
    <name evidence="1" type="ORF">Y5S_02715</name>
</gene>
<protein>
    <recommendedName>
        <fullName evidence="3">SnoaL-like domain-containing protein</fullName>
    </recommendedName>
</protein>
<comment type="caution">
    <text evidence="1">The sequence shown here is derived from an EMBL/GenBank/DDBJ whole genome shotgun (WGS) entry which is preliminary data.</text>
</comment>
<dbReference type="AlphaFoldDB" id="A0A095SHC2"/>
<organism evidence="1 2">
    <name type="scientific">Alcanivorax nanhaiticus</name>
    <dbReference type="NCBI Taxonomy" id="1177154"/>
    <lineage>
        <taxon>Bacteria</taxon>
        <taxon>Pseudomonadati</taxon>
        <taxon>Pseudomonadota</taxon>
        <taxon>Gammaproteobacteria</taxon>
        <taxon>Oceanospirillales</taxon>
        <taxon>Alcanivoracaceae</taxon>
        <taxon>Alcanivorax</taxon>
    </lineage>
</organism>
<evidence type="ECO:0000313" key="1">
    <source>
        <dbReference type="EMBL" id="KGD63947.1"/>
    </source>
</evidence>
<dbReference type="PATRIC" id="fig|1177154.3.peg.2747"/>
<keyword evidence="2" id="KW-1185">Reference proteome</keyword>
<dbReference type="SUPFAM" id="SSF54427">
    <property type="entry name" value="NTF2-like"/>
    <property type="match status" value="1"/>
</dbReference>
<dbReference type="Proteomes" id="UP000029444">
    <property type="component" value="Unassembled WGS sequence"/>
</dbReference>
<dbReference type="eggNOG" id="COG4319">
    <property type="taxonomic scope" value="Bacteria"/>
</dbReference>
<evidence type="ECO:0008006" key="3">
    <source>
        <dbReference type="Google" id="ProtNLM"/>
    </source>
</evidence>
<dbReference type="InterPro" id="IPR032710">
    <property type="entry name" value="NTF2-like_dom_sf"/>
</dbReference>
<accession>A0A095SHC2</accession>